<dbReference type="PIRSF" id="PIRSF015665">
    <property type="entry name" value="CHOPT"/>
    <property type="match status" value="1"/>
</dbReference>
<evidence type="ECO:0000256" key="19">
    <source>
        <dbReference type="ARBA" id="ARBA00050476"/>
    </source>
</evidence>
<comment type="subcellular location">
    <subcellularLocation>
        <location evidence="3">Membrane</location>
        <topology evidence="3">Multi-pass membrane protein</topology>
    </subcellularLocation>
</comment>
<feature type="transmembrane region" description="Helical" evidence="22">
    <location>
        <begin position="237"/>
        <end position="261"/>
    </location>
</feature>
<dbReference type="AlphaFoldDB" id="A0A2H5QGH3"/>
<evidence type="ECO:0000256" key="10">
    <source>
        <dbReference type="ARBA" id="ARBA00022989"/>
    </source>
</evidence>
<keyword evidence="8" id="KW-0479">Metal-binding</keyword>
<feature type="transmembrane region" description="Helical" evidence="22">
    <location>
        <begin position="6"/>
        <end position="27"/>
    </location>
</feature>
<keyword evidence="6 21" id="KW-0808">Transferase</keyword>
<evidence type="ECO:0000256" key="1">
    <source>
        <dbReference type="ARBA" id="ARBA00001936"/>
    </source>
</evidence>
<keyword evidence="12 22" id="KW-0472">Membrane</keyword>
<dbReference type="InterPro" id="IPR048254">
    <property type="entry name" value="CDP_ALCOHOL_P_TRANSF_CS"/>
</dbReference>
<evidence type="ECO:0000256" key="5">
    <source>
        <dbReference type="ARBA" id="ARBA00022516"/>
    </source>
</evidence>
<evidence type="ECO:0008006" key="25">
    <source>
        <dbReference type="Google" id="ProtNLM"/>
    </source>
</evidence>
<comment type="similarity">
    <text evidence="4 21">Belongs to the CDP-alcohol phosphatidyltransferase class-I family.</text>
</comment>
<keyword evidence="24" id="KW-1185">Reference proteome</keyword>
<dbReference type="GO" id="GO:0016020">
    <property type="term" value="C:membrane"/>
    <property type="evidence" value="ECO:0007669"/>
    <property type="project" value="UniProtKB-SubCell"/>
</dbReference>
<comment type="function">
    <text evidence="20">Catalyzes both phosphatidylcholine and phosphatidylethanolamine biosynthesis from CDP-choline and CDP-ethanolamine, respectively. Has a higher cholinephosphotransferase activity than ethanolaminephosphotransferase activity.</text>
</comment>
<dbReference type="GO" id="GO:0046872">
    <property type="term" value="F:metal ion binding"/>
    <property type="evidence" value="ECO:0007669"/>
    <property type="project" value="UniProtKB-KW"/>
</dbReference>
<evidence type="ECO:0000256" key="13">
    <source>
        <dbReference type="ARBA" id="ARBA00023209"/>
    </source>
</evidence>
<evidence type="ECO:0000256" key="22">
    <source>
        <dbReference type="SAM" id="Phobius"/>
    </source>
</evidence>
<evidence type="ECO:0000256" key="20">
    <source>
        <dbReference type="ARBA" id="ARBA00055748"/>
    </source>
</evidence>
<keyword evidence="13" id="KW-0594">Phospholipid biosynthesis</keyword>
<dbReference type="Gene3D" id="1.20.120.1760">
    <property type="match status" value="1"/>
</dbReference>
<feature type="transmembrane region" description="Helical" evidence="22">
    <location>
        <begin position="136"/>
        <end position="155"/>
    </location>
</feature>
<reference evidence="23 24" key="1">
    <citation type="journal article" date="2017" name="Front. Genet.">
        <title>Draft sequencing of the heterozygous diploid genome of Satsuma (Citrus unshiu Marc.) using a hybrid assembly approach.</title>
        <authorList>
            <person name="Shimizu T."/>
            <person name="Tanizawa Y."/>
            <person name="Mochizuki T."/>
            <person name="Nagasaki H."/>
            <person name="Yoshioka T."/>
            <person name="Toyoda A."/>
            <person name="Fujiyama A."/>
            <person name="Kaminuma E."/>
            <person name="Nakamura Y."/>
        </authorList>
    </citation>
    <scope>NUCLEOTIDE SEQUENCE [LARGE SCALE GENOMIC DNA]</scope>
    <source>
        <strain evidence="24">cv. Miyagawa wase</strain>
    </source>
</reference>
<feature type="transmembrane region" description="Helical" evidence="22">
    <location>
        <begin position="305"/>
        <end position="322"/>
    </location>
</feature>
<evidence type="ECO:0000256" key="18">
    <source>
        <dbReference type="ARBA" id="ARBA00050328"/>
    </source>
</evidence>
<dbReference type="InterPro" id="IPR043130">
    <property type="entry name" value="CDP-OH_PTrfase_TM_dom"/>
</dbReference>
<comment type="cofactor">
    <cofactor evidence="2">
        <name>Mg(2+)</name>
        <dbReference type="ChEBI" id="CHEBI:18420"/>
    </cofactor>
</comment>
<comment type="pathway">
    <text evidence="17">Phospholipid metabolism; phosphatidylethanolamine biosynthesis; phosphatidylethanolamine from ethanolamine: step 3/3.</text>
</comment>
<sequence length="390" mass="42994">MLHGFFFQITLTGFIFLVISAVIGYIYSPCLDTAPPRWVHFAHGLLLFLYQTFDAVDGKQARRTNSSSPLGELFDHGCDALACAFEAMAFGSTAMCGRDTFWFWVISAVPFFGATWEHYFTNTLILPVVNGPTEGLMLIYVGHFFTAIVGAEWWAQNFGNSMPFLSWVPFINAIPTNRAVLYLMIAFGVIPTVYFNVSNVYKVVQSRNGSILRALAMVILCSIMTLNSAFKICLTHLVCLLTALPLCGTLGRSACLGRMILAHLCDEPKGLKTNMCMSLLYLPFAVANALTAKLNDGRDPLVDEFWVLLGYCIFTAGLYLHFATSVIHEITTALGLPGKKLESFLMLTFGWQVGSNAAKPGTWHVNFGLVSVTDLYLDTVSGPSLIVIDY</sequence>
<evidence type="ECO:0000256" key="11">
    <source>
        <dbReference type="ARBA" id="ARBA00023098"/>
    </source>
</evidence>
<dbReference type="InterPro" id="IPR000462">
    <property type="entry name" value="CDP-OH_P_trans"/>
</dbReference>
<comment type="cofactor">
    <cofactor evidence="1">
        <name>Mn(2+)</name>
        <dbReference type="ChEBI" id="CHEBI:29035"/>
    </cofactor>
</comment>
<organism evidence="23 24">
    <name type="scientific">Citrus unshiu</name>
    <name type="common">Satsuma mandarin</name>
    <name type="synonym">Citrus nobilis var. unshiu</name>
    <dbReference type="NCBI Taxonomy" id="55188"/>
    <lineage>
        <taxon>Eukaryota</taxon>
        <taxon>Viridiplantae</taxon>
        <taxon>Streptophyta</taxon>
        <taxon>Embryophyta</taxon>
        <taxon>Tracheophyta</taxon>
        <taxon>Spermatophyta</taxon>
        <taxon>Magnoliopsida</taxon>
        <taxon>eudicotyledons</taxon>
        <taxon>Gunneridae</taxon>
        <taxon>Pentapetalae</taxon>
        <taxon>rosids</taxon>
        <taxon>malvids</taxon>
        <taxon>Sapindales</taxon>
        <taxon>Rutaceae</taxon>
        <taxon>Aurantioideae</taxon>
        <taxon>Citrus</taxon>
    </lineage>
</organism>
<evidence type="ECO:0000313" key="23">
    <source>
        <dbReference type="EMBL" id="GAY63728.1"/>
    </source>
</evidence>
<keyword evidence="5" id="KW-0444">Lipid biosynthesis</keyword>
<dbReference type="PANTHER" id="PTHR10414">
    <property type="entry name" value="ETHANOLAMINEPHOSPHOTRANSFERASE"/>
    <property type="match status" value="1"/>
</dbReference>
<keyword evidence="14" id="KW-0464">Manganese</keyword>
<accession>A0A2H5QGH3</accession>
<evidence type="ECO:0000256" key="3">
    <source>
        <dbReference type="ARBA" id="ARBA00004141"/>
    </source>
</evidence>
<dbReference type="Proteomes" id="UP000236630">
    <property type="component" value="Unassembled WGS sequence"/>
</dbReference>
<evidence type="ECO:0000256" key="16">
    <source>
        <dbReference type="ARBA" id="ARBA00037890"/>
    </source>
</evidence>
<evidence type="ECO:0000256" key="12">
    <source>
        <dbReference type="ARBA" id="ARBA00023136"/>
    </source>
</evidence>
<evidence type="ECO:0000256" key="7">
    <source>
        <dbReference type="ARBA" id="ARBA00022692"/>
    </source>
</evidence>
<feature type="transmembrane region" description="Helical" evidence="22">
    <location>
        <begin position="210"/>
        <end position="230"/>
    </location>
</feature>
<dbReference type="EMBL" id="BDQV01000368">
    <property type="protein sequence ID" value="GAY63728.1"/>
    <property type="molecule type" value="Genomic_DNA"/>
</dbReference>
<keyword evidence="7 22" id="KW-0812">Transmembrane</keyword>
<comment type="caution">
    <text evidence="23">The sequence shown here is derived from an EMBL/GenBank/DDBJ whole genome shotgun (WGS) entry which is preliminary data.</text>
</comment>
<keyword evidence="15" id="KW-1208">Phospholipid metabolism</keyword>
<name>A0A2H5QGH3_CITUN</name>
<keyword evidence="10 22" id="KW-1133">Transmembrane helix</keyword>
<evidence type="ECO:0000256" key="6">
    <source>
        <dbReference type="ARBA" id="ARBA00022679"/>
    </source>
</evidence>
<dbReference type="InterPro" id="IPR014472">
    <property type="entry name" value="CHOPT"/>
</dbReference>
<keyword evidence="9" id="KW-0460">Magnesium</keyword>
<evidence type="ECO:0000256" key="2">
    <source>
        <dbReference type="ARBA" id="ARBA00001946"/>
    </source>
</evidence>
<comment type="pathway">
    <text evidence="16">Phospholipid metabolism; phosphatidylcholine biosynthesis; phosphatidylcholine from phosphocholine: step 2/2.</text>
</comment>
<evidence type="ECO:0000256" key="15">
    <source>
        <dbReference type="ARBA" id="ARBA00023264"/>
    </source>
</evidence>
<feature type="transmembrane region" description="Helical" evidence="22">
    <location>
        <begin position="167"/>
        <end position="190"/>
    </location>
</feature>
<evidence type="ECO:0000313" key="24">
    <source>
        <dbReference type="Proteomes" id="UP000236630"/>
    </source>
</evidence>
<evidence type="ECO:0000256" key="21">
    <source>
        <dbReference type="RuleBase" id="RU003750"/>
    </source>
</evidence>
<comment type="catalytic activity">
    <reaction evidence="19">
        <text>CDP-choline + a 1,2-diacyl-sn-glycerol = a 1,2-diacyl-sn-glycero-3-phosphocholine + CMP + H(+)</text>
        <dbReference type="Rhea" id="RHEA:32939"/>
        <dbReference type="ChEBI" id="CHEBI:15378"/>
        <dbReference type="ChEBI" id="CHEBI:17815"/>
        <dbReference type="ChEBI" id="CHEBI:57643"/>
        <dbReference type="ChEBI" id="CHEBI:58779"/>
        <dbReference type="ChEBI" id="CHEBI:60377"/>
        <dbReference type="EC" id="2.7.8.2"/>
    </reaction>
</comment>
<dbReference type="GO" id="GO:0004307">
    <property type="term" value="F:ethanolaminephosphotransferase activity"/>
    <property type="evidence" value="ECO:0007669"/>
    <property type="project" value="UniProtKB-EC"/>
</dbReference>
<dbReference type="GO" id="GO:0004142">
    <property type="term" value="F:diacylglycerol cholinephosphotransferase activity"/>
    <property type="evidence" value="ECO:0007669"/>
    <property type="project" value="UniProtKB-EC"/>
</dbReference>
<dbReference type="PROSITE" id="PS00379">
    <property type="entry name" value="CDP_ALCOHOL_P_TRANSF"/>
    <property type="match status" value="1"/>
</dbReference>
<comment type="catalytic activity">
    <reaction evidence="18">
        <text>CDP-ethanolamine + a 1,2-diacyl-sn-glycerol = a 1,2-diacyl-sn-glycero-3-phosphoethanolamine + CMP + H(+)</text>
        <dbReference type="Rhea" id="RHEA:32943"/>
        <dbReference type="ChEBI" id="CHEBI:15378"/>
        <dbReference type="ChEBI" id="CHEBI:17815"/>
        <dbReference type="ChEBI" id="CHEBI:57876"/>
        <dbReference type="ChEBI" id="CHEBI:60377"/>
        <dbReference type="ChEBI" id="CHEBI:64612"/>
        <dbReference type="EC" id="2.7.8.1"/>
    </reaction>
</comment>
<protein>
    <recommendedName>
        <fullName evidence="25">Aminoalcoholphosphotransferase</fullName>
    </recommendedName>
</protein>
<feature type="transmembrane region" description="Helical" evidence="22">
    <location>
        <begin position="100"/>
        <end position="116"/>
    </location>
</feature>
<dbReference type="FunFam" id="1.20.120.1760:FF:000014">
    <property type="entry name" value="Choline/ethanolaminephosphotransferase 1"/>
    <property type="match status" value="1"/>
</dbReference>
<evidence type="ECO:0000256" key="17">
    <source>
        <dbReference type="ARBA" id="ARBA00037891"/>
    </source>
</evidence>
<evidence type="ECO:0000256" key="14">
    <source>
        <dbReference type="ARBA" id="ARBA00023211"/>
    </source>
</evidence>
<evidence type="ECO:0000256" key="8">
    <source>
        <dbReference type="ARBA" id="ARBA00022723"/>
    </source>
</evidence>
<keyword evidence="11" id="KW-0443">Lipid metabolism</keyword>
<proteinExistence type="inferred from homology"/>
<dbReference type="PANTHER" id="PTHR10414:SF37">
    <property type="entry name" value="BB IN A BOXCAR, ISOFORM C"/>
    <property type="match status" value="1"/>
</dbReference>
<evidence type="ECO:0000256" key="9">
    <source>
        <dbReference type="ARBA" id="ARBA00022842"/>
    </source>
</evidence>
<dbReference type="Pfam" id="PF01066">
    <property type="entry name" value="CDP-OH_P_transf"/>
    <property type="match status" value="1"/>
</dbReference>
<gene>
    <name evidence="23" type="ORF">CUMW_227960</name>
</gene>
<evidence type="ECO:0000256" key="4">
    <source>
        <dbReference type="ARBA" id="ARBA00010441"/>
    </source>
</evidence>